<dbReference type="PANTHER" id="PTHR33470:SF29">
    <property type="entry name" value="POLLEN OLE E 1 ALLERGEN AND EXTENSIN FAMILY PROTEIN"/>
    <property type="match status" value="1"/>
</dbReference>
<evidence type="ECO:0000256" key="2">
    <source>
        <dbReference type="SAM" id="SignalP"/>
    </source>
</evidence>
<dbReference type="Pfam" id="PF01190">
    <property type="entry name" value="Pollen_Ole_e_1"/>
    <property type="match status" value="1"/>
</dbReference>
<evidence type="ECO:0000256" key="1">
    <source>
        <dbReference type="ARBA" id="ARBA00022729"/>
    </source>
</evidence>
<dbReference type="Proteomes" id="UP000017836">
    <property type="component" value="Unassembled WGS sequence"/>
</dbReference>
<name>W1PHD7_AMBTC</name>
<dbReference type="STRING" id="13333.W1PHD7"/>
<dbReference type="Gramene" id="ERN07104">
    <property type="protein sequence ID" value="ERN07104"/>
    <property type="gene ID" value="AMTR_s00019p00098280"/>
</dbReference>
<feature type="chain" id="PRO_5004808038" description="Pollen Ole e 1 allergen and extensin family protein" evidence="2">
    <location>
        <begin position="23"/>
        <end position="170"/>
    </location>
</feature>
<dbReference type="OrthoDB" id="747559at2759"/>
<dbReference type="GO" id="GO:0071944">
    <property type="term" value="C:cell periphery"/>
    <property type="evidence" value="ECO:0000318"/>
    <property type="project" value="GO_Central"/>
</dbReference>
<dbReference type="HOGENOM" id="CLU_128430_1_0_1"/>
<dbReference type="PANTHER" id="PTHR33470">
    <property type="entry name" value="OS01G0164075 PROTEIN"/>
    <property type="match status" value="1"/>
</dbReference>
<evidence type="ECO:0008006" key="5">
    <source>
        <dbReference type="Google" id="ProtNLM"/>
    </source>
</evidence>
<feature type="signal peptide" evidence="2">
    <location>
        <begin position="1"/>
        <end position="22"/>
    </location>
</feature>
<dbReference type="eggNOG" id="ENOG502RZC0">
    <property type="taxonomic scope" value="Eukaryota"/>
</dbReference>
<protein>
    <recommendedName>
        <fullName evidence="5">Pollen Ole e 1 allergen and extensin family protein</fullName>
    </recommendedName>
</protein>
<dbReference type="OMA" id="SVTCMDE"/>
<keyword evidence="4" id="KW-1185">Reference proteome</keyword>
<gene>
    <name evidence="3" type="ORF">AMTR_s00019p00098280</name>
</gene>
<dbReference type="EMBL" id="KI393807">
    <property type="protein sequence ID" value="ERN07104.1"/>
    <property type="molecule type" value="Genomic_DNA"/>
</dbReference>
<organism evidence="3 4">
    <name type="scientific">Amborella trichopoda</name>
    <dbReference type="NCBI Taxonomy" id="13333"/>
    <lineage>
        <taxon>Eukaryota</taxon>
        <taxon>Viridiplantae</taxon>
        <taxon>Streptophyta</taxon>
        <taxon>Embryophyta</taxon>
        <taxon>Tracheophyta</taxon>
        <taxon>Spermatophyta</taxon>
        <taxon>Magnoliopsida</taxon>
        <taxon>Amborellales</taxon>
        <taxon>Amborellaceae</taxon>
        <taxon>Amborella</taxon>
    </lineage>
</organism>
<evidence type="ECO:0000313" key="4">
    <source>
        <dbReference type="Proteomes" id="UP000017836"/>
    </source>
</evidence>
<keyword evidence="1 2" id="KW-0732">Signal</keyword>
<dbReference type="AlphaFoldDB" id="W1PHD7"/>
<proteinExistence type="predicted"/>
<evidence type="ECO:0000313" key="3">
    <source>
        <dbReference type="EMBL" id="ERN07104.1"/>
    </source>
</evidence>
<accession>W1PHD7</accession>
<dbReference type="KEGG" id="atr:18435320"/>
<reference evidence="4" key="1">
    <citation type="journal article" date="2013" name="Science">
        <title>The Amborella genome and the evolution of flowering plants.</title>
        <authorList>
            <consortium name="Amborella Genome Project"/>
        </authorList>
    </citation>
    <scope>NUCLEOTIDE SEQUENCE [LARGE SCALE GENOMIC DNA]</scope>
</reference>
<sequence length="170" mass="18794">MERLAVGCIAFAVLVMVVGGLGEEEWGVVRVGGKVLCQDCTQGWNEWVHGAKPIKGSKVAVTCMDEQKRTVYYASDETDEQGEFEIPLKKEYVKGKSLSTVGCLVRLVSSPDPLCNVPTDFGRGHSGVTLEWPSIVYKDLIKHIVGPFYFTSSMCEEPDTQEEHDQGTNY</sequence>